<dbReference type="OrthoDB" id="258392at2759"/>
<feature type="region of interest" description="Disordered" evidence="1">
    <location>
        <begin position="1"/>
        <end position="21"/>
    </location>
</feature>
<organism evidence="2 3">
    <name type="scientific">Strongylus vulgaris</name>
    <name type="common">Blood worm</name>
    <dbReference type="NCBI Taxonomy" id="40348"/>
    <lineage>
        <taxon>Eukaryota</taxon>
        <taxon>Metazoa</taxon>
        <taxon>Ecdysozoa</taxon>
        <taxon>Nematoda</taxon>
        <taxon>Chromadorea</taxon>
        <taxon>Rhabditida</taxon>
        <taxon>Rhabditina</taxon>
        <taxon>Rhabditomorpha</taxon>
        <taxon>Strongyloidea</taxon>
        <taxon>Strongylidae</taxon>
        <taxon>Strongylus</taxon>
    </lineage>
</organism>
<evidence type="ECO:0000313" key="3">
    <source>
        <dbReference type="Proteomes" id="UP000270094"/>
    </source>
</evidence>
<dbReference type="AlphaFoldDB" id="A0A3P7I7X8"/>
<dbReference type="Proteomes" id="UP000270094">
    <property type="component" value="Unassembled WGS sequence"/>
</dbReference>
<accession>A0A3P7I7X8</accession>
<reference evidence="2 3" key="1">
    <citation type="submission" date="2018-11" db="EMBL/GenBank/DDBJ databases">
        <authorList>
            <consortium name="Pathogen Informatics"/>
        </authorList>
    </citation>
    <scope>NUCLEOTIDE SEQUENCE [LARGE SCALE GENOMIC DNA]</scope>
</reference>
<evidence type="ECO:0000313" key="2">
    <source>
        <dbReference type="EMBL" id="VDM68880.1"/>
    </source>
</evidence>
<evidence type="ECO:0000256" key="1">
    <source>
        <dbReference type="SAM" id="MobiDB-lite"/>
    </source>
</evidence>
<proteinExistence type="predicted"/>
<dbReference type="EMBL" id="UYYB01010306">
    <property type="protein sequence ID" value="VDM68880.1"/>
    <property type="molecule type" value="Genomic_DNA"/>
</dbReference>
<feature type="non-terminal residue" evidence="2">
    <location>
        <position position="83"/>
    </location>
</feature>
<name>A0A3P7I7X8_STRVU</name>
<gene>
    <name evidence="2" type="ORF">SVUK_LOCUS3878</name>
</gene>
<protein>
    <submittedName>
        <fullName evidence="2">Uncharacterized protein</fullName>
    </submittedName>
</protein>
<sequence length="83" mass="9948">MWAKGEDDQFQPVPIHSEEKDDKWPEYEGFIYECIGLNRNNSVLRDAKAFSQVEALIQRDQHNLTVPEWFRNNKEVVYTLYEK</sequence>
<keyword evidence="3" id="KW-1185">Reference proteome</keyword>